<protein>
    <submittedName>
        <fullName evidence="1">Uncharacterized protein</fullName>
    </submittedName>
</protein>
<accession>A0A0E9TH01</accession>
<sequence>MSSENVRCLCAHCHFIKAC</sequence>
<dbReference type="AlphaFoldDB" id="A0A0E9TH01"/>
<reference evidence="1" key="2">
    <citation type="journal article" date="2015" name="Fish Shellfish Immunol.">
        <title>Early steps in the European eel (Anguilla anguilla)-Vibrio vulnificus interaction in the gills: Role of the RtxA13 toxin.</title>
        <authorList>
            <person name="Callol A."/>
            <person name="Pajuelo D."/>
            <person name="Ebbesson L."/>
            <person name="Teles M."/>
            <person name="MacKenzie S."/>
            <person name="Amaro C."/>
        </authorList>
    </citation>
    <scope>NUCLEOTIDE SEQUENCE</scope>
</reference>
<dbReference type="EMBL" id="GBXM01055628">
    <property type="protein sequence ID" value="JAH52949.1"/>
    <property type="molecule type" value="Transcribed_RNA"/>
</dbReference>
<name>A0A0E9TH01_ANGAN</name>
<evidence type="ECO:0000313" key="1">
    <source>
        <dbReference type="EMBL" id="JAH52949.1"/>
    </source>
</evidence>
<reference evidence="1" key="1">
    <citation type="submission" date="2014-11" db="EMBL/GenBank/DDBJ databases">
        <authorList>
            <person name="Amaro Gonzalez C."/>
        </authorList>
    </citation>
    <scope>NUCLEOTIDE SEQUENCE</scope>
</reference>
<proteinExistence type="predicted"/>
<organism evidence="1">
    <name type="scientific">Anguilla anguilla</name>
    <name type="common">European freshwater eel</name>
    <name type="synonym">Muraena anguilla</name>
    <dbReference type="NCBI Taxonomy" id="7936"/>
    <lineage>
        <taxon>Eukaryota</taxon>
        <taxon>Metazoa</taxon>
        <taxon>Chordata</taxon>
        <taxon>Craniata</taxon>
        <taxon>Vertebrata</taxon>
        <taxon>Euteleostomi</taxon>
        <taxon>Actinopterygii</taxon>
        <taxon>Neopterygii</taxon>
        <taxon>Teleostei</taxon>
        <taxon>Anguilliformes</taxon>
        <taxon>Anguillidae</taxon>
        <taxon>Anguilla</taxon>
    </lineage>
</organism>